<evidence type="ECO:0000256" key="1">
    <source>
        <dbReference type="ARBA" id="ARBA00008020"/>
    </source>
</evidence>
<evidence type="ECO:0000256" key="3">
    <source>
        <dbReference type="ARBA" id="ARBA00022840"/>
    </source>
</evidence>
<dbReference type="InterPro" id="IPR027413">
    <property type="entry name" value="GROEL-like_equatorial_sf"/>
</dbReference>
<protein>
    <submittedName>
        <fullName evidence="5">Thermosome</fullName>
    </submittedName>
</protein>
<dbReference type="GO" id="GO:0140662">
    <property type="term" value="F:ATP-dependent protein folding chaperone"/>
    <property type="evidence" value="ECO:0007669"/>
    <property type="project" value="InterPro"/>
</dbReference>
<name>A0A240F7F8_9VIRU</name>
<dbReference type="Gene3D" id="3.50.7.10">
    <property type="entry name" value="GroEL"/>
    <property type="match status" value="1"/>
</dbReference>
<dbReference type="InterPro" id="IPR027409">
    <property type="entry name" value="GroEL-like_apical_dom_sf"/>
</dbReference>
<evidence type="ECO:0000256" key="4">
    <source>
        <dbReference type="ARBA" id="ARBA00023186"/>
    </source>
</evidence>
<dbReference type="InterPro" id="IPR017998">
    <property type="entry name" value="Chaperone_TCP-1"/>
</dbReference>
<keyword evidence="4" id="KW-0143">Chaperone</keyword>
<organism evidence="5">
    <name type="scientific">uncultured virus</name>
    <dbReference type="NCBI Taxonomy" id="340016"/>
    <lineage>
        <taxon>Viruses</taxon>
        <taxon>environmental samples</taxon>
    </lineage>
</organism>
<dbReference type="SUPFAM" id="SSF54849">
    <property type="entry name" value="GroEL-intermediate domain like"/>
    <property type="match status" value="1"/>
</dbReference>
<dbReference type="PANTHER" id="PTHR11353">
    <property type="entry name" value="CHAPERONIN"/>
    <property type="match status" value="1"/>
</dbReference>
<dbReference type="InterPro" id="IPR002194">
    <property type="entry name" value="Chaperonin_TCP-1_CS"/>
</dbReference>
<comment type="similarity">
    <text evidence="1">Belongs to the TCP-1 chaperonin family.</text>
</comment>
<keyword evidence="3" id="KW-0067">ATP-binding</keyword>
<dbReference type="EMBL" id="KU595568">
    <property type="protein sequence ID" value="AQM32734.1"/>
    <property type="molecule type" value="Genomic_DNA"/>
</dbReference>
<dbReference type="PROSITE" id="PS00750">
    <property type="entry name" value="TCP1_1"/>
    <property type="match status" value="1"/>
</dbReference>
<dbReference type="InterPro" id="IPR027410">
    <property type="entry name" value="TCP-1-like_intermed_sf"/>
</dbReference>
<dbReference type="SUPFAM" id="SSF48592">
    <property type="entry name" value="GroEL equatorial domain-like"/>
    <property type="match status" value="1"/>
</dbReference>
<dbReference type="GO" id="GO:0051082">
    <property type="term" value="F:unfolded protein binding"/>
    <property type="evidence" value="ECO:0007669"/>
    <property type="project" value="InterPro"/>
</dbReference>
<dbReference type="Gene3D" id="1.10.560.10">
    <property type="entry name" value="GroEL-like equatorial domain"/>
    <property type="match status" value="1"/>
</dbReference>
<evidence type="ECO:0000313" key="5">
    <source>
        <dbReference type="EMBL" id="AQM32734.1"/>
    </source>
</evidence>
<dbReference type="PROSITE" id="PS00751">
    <property type="entry name" value="TCP1_2"/>
    <property type="match status" value="1"/>
</dbReference>
<accession>A0A240F7F8</accession>
<dbReference type="GO" id="GO:0005524">
    <property type="term" value="F:ATP binding"/>
    <property type="evidence" value="ECO:0007669"/>
    <property type="project" value="UniProtKB-KW"/>
</dbReference>
<dbReference type="SUPFAM" id="SSF52029">
    <property type="entry name" value="GroEL apical domain-like"/>
    <property type="match status" value="1"/>
</dbReference>
<dbReference type="InterPro" id="IPR002423">
    <property type="entry name" value="Cpn60/GroEL/TCP-1"/>
</dbReference>
<keyword evidence="2" id="KW-0547">Nucleotide-binding</keyword>
<sequence>MVGEEPMTNEKKQTAQSMNIRAAKAIADTVRSTLGPAGMDKMMVDGGGNVIVTNDGATILQQLDISHPGAKMIVEAANTQESMCYDGTTTTTILAGSLLANTEALFNKGLHPNVVCRGYRQAAQWAVEAITETAKSSEKDLLNVAKTAITGKSLESSMDHVSSLCVDAVEQANGDIKRINVVCQPGASLEDSYCFNGVVLNTTFMMPSMSKTPTKSIILLNTGLSSKKDDNVQVNVQNVGDFKNYQQYTTKDVWEAKVDALTELLPEGGAVFCRDSVNELVAALLSKKGISVAHRVPPTTLDAMSALLGTSIAHTVEDIGGVAQPTELEQRTIGDMDYIVVAGKGNVTTLVLRGATRQTLDETERGFDDAIGVVCLAYNSDQIVTGGGSSYIHAALSLRNRAAEIGGRAQMAIEAFADALEAIPATIAENAGFDPLDTVLALRSAHLLGKTDFGPNIEEGGVCSMIGLNVYEPLALVKQAIQSASEVSISILRIDDIIGKRSEE</sequence>
<dbReference type="NCBIfam" id="NF041083">
    <property type="entry name" value="thermosome_beta"/>
    <property type="match status" value="1"/>
</dbReference>
<dbReference type="GO" id="GO:0016887">
    <property type="term" value="F:ATP hydrolysis activity"/>
    <property type="evidence" value="ECO:0007669"/>
    <property type="project" value="InterPro"/>
</dbReference>
<dbReference type="InterPro" id="IPR053374">
    <property type="entry name" value="TCP-1_chaperonin"/>
</dbReference>
<proteinExistence type="inferred from homology"/>
<reference evidence="5" key="1">
    <citation type="journal article" date="2017" name="ISME J.">
        <title>Novel chaperonins are prevalent in the virioplankton and demonstrate links to viral biology and ecology.</title>
        <authorList>
            <person name="Marine R.L."/>
            <person name="Nasko D.J."/>
            <person name="Wray J."/>
            <person name="Polson S.W."/>
            <person name="Wommack K.E."/>
        </authorList>
    </citation>
    <scope>NUCLEOTIDE SEQUENCE</scope>
</reference>
<dbReference type="Pfam" id="PF00118">
    <property type="entry name" value="Cpn60_TCP1"/>
    <property type="match status" value="1"/>
</dbReference>
<dbReference type="PRINTS" id="PR00304">
    <property type="entry name" value="TCOMPLEXTCP1"/>
</dbReference>
<evidence type="ECO:0000256" key="2">
    <source>
        <dbReference type="ARBA" id="ARBA00022741"/>
    </source>
</evidence>
<dbReference type="Gene3D" id="3.30.260.10">
    <property type="entry name" value="TCP-1-like chaperonin intermediate domain"/>
    <property type="match status" value="1"/>
</dbReference>